<protein>
    <submittedName>
        <fullName evidence="4">Membrane protein</fullName>
    </submittedName>
</protein>
<reference evidence="3" key="4">
    <citation type="submission" date="2023-12" db="EMBL/GenBank/DDBJ databases">
        <authorList>
            <person name="Sun Q."/>
            <person name="Inoue M."/>
        </authorList>
    </citation>
    <scope>NUCLEOTIDE SEQUENCE</scope>
    <source>
        <strain evidence="3">JCM 10664</strain>
    </source>
</reference>
<keyword evidence="1" id="KW-0812">Transmembrane</keyword>
<dbReference type="RefSeq" id="WP_188985689.1">
    <property type="nucleotide sequence ID" value="NZ_BAAAHC010000009.1"/>
</dbReference>
<keyword evidence="1" id="KW-0472">Membrane</keyword>
<evidence type="ECO:0000256" key="1">
    <source>
        <dbReference type="SAM" id="Phobius"/>
    </source>
</evidence>
<evidence type="ECO:0000313" key="4">
    <source>
        <dbReference type="EMBL" id="GGI74096.1"/>
    </source>
</evidence>
<dbReference type="EMBL" id="BAAAHC010000009">
    <property type="protein sequence ID" value="GAA0519024.1"/>
    <property type="molecule type" value="Genomic_DNA"/>
</dbReference>
<organism evidence="4 5">
    <name type="scientific">Saccharopolyspora thermophila</name>
    <dbReference type="NCBI Taxonomy" id="89367"/>
    <lineage>
        <taxon>Bacteria</taxon>
        <taxon>Bacillati</taxon>
        <taxon>Actinomycetota</taxon>
        <taxon>Actinomycetes</taxon>
        <taxon>Pseudonocardiales</taxon>
        <taxon>Pseudonocardiaceae</taxon>
        <taxon>Saccharopolyspora</taxon>
    </lineage>
</organism>
<proteinExistence type="predicted"/>
<comment type="caution">
    <text evidence="4">The sequence shown here is derived from an EMBL/GenBank/DDBJ whole genome shotgun (WGS) entry which is preliminary data.</text>
</comment>
<dbReference type="Pfam" id="PF13490">
    <property type="entry name" value="zf-HC2"/>
    <property type="match status" value="1"/>
</dbReference>
<keyword evidence="6" id="KW-1185">Reference proteome</keyword>
<sequence>MSGERNAMDCMAFREALSARLDGEGLPVPERDLERHLAGCSECRDWEHRAVELSRWLRVRPIVPIPDVRIAPPVGWPRRLLAGVAVCQLLLGLAQVAGIGHAHHGGESMSTHLFNESTAWNLALGLGLLVSAVRTRTAAGLVPVLAAFLLVLTGFSVLDLVHGAVPVSRLLSHVFLVAGLVLLLLVQRGERRWSPREVLGDHWATTSGPPAEPARRHVGHRHLRPVNYRRAA</sequence>
<dbReference type="InterPro" id="IPR027383">
    <property type="entry name" value="Znf_put"/>
</dbReference>
<dbReference type="Proteomes" id="UP001500220">
    <property type="component" value="Unassembled WGS sequence"/>
</dbReference>
<accession>A0A917N7B4</accession>
<dbReference type="Proteomes" id="UP000597989">
    <property type="component" value="Unassembled WGS sequence"/>
</dbReference>
<dbReference type="AlphaFoldDB" id="A0A917N7B4"/>
<feature type="transmembrane region" description="Helical" evidence="1">
    <location>
        <begin position="140"/>
        <end position="158"/>
    </location>
</feature>
<feature type="transmembrane region" description="Helical" evidence="1">
    <location>
        <begin position="170"/>
        <end position="186"/>
    </location>
</feature>
<gene>
    <name evidence="3" type="ORF">GCM10009545_21270</name>
    <name evidence="4" type="ORF">GCM10011581_08850</name>
</gene>
<evidence type="ECO:0000313" key="5">
    <source>
        <dbReference type="Proteomes" id="UP000597989"/>
    </source>
</evidence>
<feature type="domain" description="Putative zinc-finger" evidence="2">
    <location>
        <begin position="10"/>
        <end position="44"/>
    </location>
</feature>
<reference evidence="4 5" key="1">
    <citation type="journal article" date="2014" name="Int. J. Syst. Evol. Microbiol.">
        <title>Complete genome sequence of Corynebacterium casei LMG S-19264T (=DSM 44701T), isolated from a smear-ripened cheese.</title>
        <authorList>
            <consortium name="US DOE Joint Genome Institute (JGI-PGF)"/>
            <person name="Walter F."/>
            <person name="Albersmeier A."/>
            <person name="Kalinowski J."/>
            <person name="Ruckert C."/>
        </authorList>
    </citation>
    <scope>NUCLEOTIDE SEQUENCE [LARGE SCALE GENOMIC DNA]</scope>
    <source>
        <strain evidence="4 5">CGMCC 4.7206</strain>
    </source>
</reference>
<dbReference type="EMBL" id="BMMT01000002">
    <property type="protein sequence ID" value="GGI74096.1"/>
    <property type="molecule type" value="Genomic_DNA"/>
</dbReference>
<evidence type="ECO:0000313" key="3">
    <source>
        <dbReference type="EMBL" id="GAA0519024.1"/>
    </source>
</evidence>
<feature type="transmembrane region" description="Helical" evidence="1">
    <location>
        <begin position="117"/>
        <end position="133"/>
    </location>
</feature>
<reference evidence="3 6" key="2">
    <citation type="journal article" date="2019" name="Int. J. Syst. Evol. Microbiol.">
        <title>The Global Catalogue of Microorganisms (GCM) 10K type strain sequencing project: providing services to taxonomists for standard genome sequencing and annotation.</title>
        <authorList>
            <consortium name="The Broad Institute Genomics Platform"/>
            <consortium name="The Broad Institute Genome Sequencing Center for Infectious Disease"/>
            <person name="Wu L."/>
            <person name="Ma J."/>
        </authorList>
    </citation>
    <scope>NUCLEOTIDE SEQUENCE [LARGE SCALE GENOMIC DNA]</scope>
    <source>
        <strain evidence="3 6">JCM 10664</strain>
    </source>
</reference>
<name>A0A917N7B4_9PSEU</name>
<feature type="transmembrane region" description="Helical" evidence="1">
    <location>
        <begin position="80"/>
        <end position="97"/>
    </location>
</feature>
<keyword evidence="1" id="KW-1133">Transmembrane helix</keyword>
<reference evidence="4" key="3">
    <citation type="submission" date="2020-09" db="EMBL/GenBank/DDBJ databases">
        <authorList>
            <person name="Sun Q."/>
            <person name="Zhou Y."/>
        </authorList>
    </citation>
    <scope>NUCLEOTIDE SEQUENCE</scope>
    <source>
        <strain evidence="4">CGMCC 4.7206</strain>
    </source>
</reference>
<evidence type="ECO:0000313" key="6">
    <source>
        <dbReference type="Proteomes" id="UP001500220"/>
    </source>
</evidence>
<evidence type="ECO:0000259" key="2">
    <source>
        <dbReference type="Pfam" id="PF13490"/>
    </source>
</evidence>